<dbReference type="SMART" id="SM00448">
    <property type="entry name" value="REC"/>
    <property type="match status" value="1"/>
</dbReference>
<dbReference type="PANTHER" id="PTHR32071">
    <property type="entry name" value="TRANSCRIPTIONAL REGULATORY PROTEIN"/>
    <property type="match status" value="1"/>
</dbReference>
<protein>
    <submittedName>
        <fullName evidence="9">Sigma-54-dependent Fis family transcriptional regulator</fullName>
    </submittedName>
</protein>
<evidence type="ECO:0000256" key="1">
    <source>
        <dbReference type="ARBA" id="ARBA00022741"/>
    </source>
</evidence>
<dbReference type="GO" id="GO:0005524">
    <property type="term" value="F:ATP binding"/>
    <property type="evidence" value="ECO:0007669"/>
    <property type="project" value="UniProtKB-KW"/>
</dbReference>
<dbReference type="Gene3D" id="1.10.8.60">
    <property type="match status" value="1"/>
</dbReference>
<dbReference type="GO" id="GO:0006355">
    <property type="term" value="P:regulation of DNA-templated transcription"/>
    <property type="evidence" value="ECO:0007669"/>
    <property type="project" value="InterPro"/>
</dbReference>
<dbReference type="PROSITE" id="PS00688">
    <property type="entry name" value="SIGMA54_INTERACT_3"/>
    <property type="match status" value="1"/>
</dbReference>
<keyword evidence="1" id="KW-0547">Nucleotide-binding</keyword>
<dbReference type="GO" id="GO:0000160">
    <property type="term" value="P:phosphorelay signal transduction system"/>
    <property type="evidence" value="ECO:0007669"/>
    <property type="project" value="InterPro"/>
</dbReference>
<dbReference type="PANTHER" id="PTHR32071:SF122">
    <property type="entry name" value="SIGMA FACTOR"/>
    <property type="match status" value="1"/>
</dbReference>
<dbReference type="InterPro" id="IPR025662">
    <property type="entry name" value="Sigma_54_int_dom_ATP-bd_1"/>
</dbReference>
<dbReference type="CDD" id="cd00009">
    <property type="entry name" value="AAA"/>
    <property type="match status" value="1"/>
</dbReference>
<dbReference type="PROSITE" id="PS00676">
    <property type="entry name" value="SIGMA54_INTERACT_2"/>
    <property type="match status" value="1"/>
</dbReference>
<keyword evidence="6" id="KW-0597">Phosphoprotein</keyword>
<keyword evidence="3" id="KW-0805">Transcription regulation</keyword>
<dbReference type="InterPro" id="IPR002078">
    <property type="entry name" value="Sigma_54_int"/>
</dbReference>
<feature type="modified residue" description="4-aspartylphosphate" evidence="6">
    <location>
        <position position="54"/>
    </location>
</feature>
<sequence length="455" mass="49258">MSGERVLVVEDDRDMREMLADELGVAGYEVVAAPGGDDALRRLGEGAFAAVVTDLMMPGMLGSELLKRIREVDRDVPVIIITAFGTIDSAVQSIKEGAVHYVTKPFRMEQLLRPLAGALAERHERRQLADALAAGAGGAPAIIARSPVMRRALELVARAAPSDSSVLLLGESGTGKELLARALHAGSPRRARPFVAVNCSAIPEALLESQLFGHRRGAFTDARADHRGLFLEADTGTVFLDEVGDLAPSLQGKLLRVLQEREVHPLGAPAPVAVDVRLVAATHQPLGAQVEEGRFRRDLYYRLNVIPVEVPPLRERPEDILPLVEHFLAKHGARLGRYDCAIGPGALERLRRYPWPGNVRELENAIERALVLGRGTVIEPDDLPEPLRQSPALVGVPEVAGPVRPLAEVERDEILRALKSVGGNKAAAARLLGMDRKTLYRKLESYSVGEEPSAP</sequence>
<dbReference type="PROSITE" id="PS50045">
    <property type="entry name" value="SIGMA54_INTERACT_4"/>
    <property type="match status" value="1"/>
</dbReference>
<dbReference type="Gene3D" id="1.10.10.60">
    <property type="entry name" value="Homeodomain-like"/>
    <property type="match status" value="1"/>
</dbReference>
<organism evidence="9 10">
    <name type="scientific">Eiseniibacteriota bacterium</name>
    <dbReference type="NCBI Taxonomy" id="2212470"/>
    <lineage>
        <taxon>Bacteria</taxon>
        <taxon>Candidatus Eiseniibacteriota</taxon>
    </lineage>
</organism>
<proteinExistence type="predicted"/>
<evidence type="ECO:0000259" key="8">
    <source>
        <dbReference type="PROSITE" id="PS50110"/>
    </source>
</evidence>
<dbReference type="Gene3D" id="3.40.50.300">
    <property type="entry name" value="P-loop containing nucleotide triphosphate hydrolases"/>
    <property type="match status" value="1"/>
</dbReference>
<dbReference type="InterPro" id="IPR058031">
    <property type="entry name" value="AAA_lid_NorR"/>
</dbReference>
<evidence type="ECO:0000256" key="4">
    <source>
        <dbReference type="ARBA" id="ARBA00023125"/>
    </source>
</evidence>
<dbReference type="Pfam" id="PF02954">
    <property type="entry name" value="HTH_8"/>
    <property type="match status" value="1"/>
</dbReference>
<name>A0A538U8B4_UNCEI</name>
<dbReference type="Gene3D" id="3.40.50.2300">
    <property type="match status" value="1"/>
</dbReference>
<feature type="domain" description="Response regulatory" evidence="8">
    <location>
        <begin position="5"/>
        <end position="119"/>
    </location>
</feature>
<dbReference type="EMBL" id="VBPB01000119">
    <property type="protein sequence ID" value="TMQ72142.1"/>
    <property type="molecule type" value="Genomic_DNA"/>
</dbReference>
<dbReference type="SUPFAM" id="SSF46689">
    <property type="entry name" value="Homeodomain-like"/>
    <property type="match status" value="1"/>
</dbReference>
<feature type="domain" description="Sigma-54 factor interaction" evidence="7">
    <location>
        <begin position="142"/>
        <end position="371"/>
    </location>
</feature>
<evidence type="ECO:0000256" key="3">
    <source>
        <dbReference type="ARBA" id="ARBA00023015"/>
    </source>
</evidence>
<accession>A0A538U8B4</accession>
<gene>
    <name evidence="9" type="ORF">E6K81_08280</name>
</gene>
<dbReference type="SMART" id="SM00382">
    <property type="entry name" value="AAA"/>
    <property type="match status" value="1"/>
</dbReference>
<dbReference type="PROSITE" id="PS50110">
    <property type="entry name" value="RESPONSE_REGULATORY"/>
    <property type="match status" value="1"/>
</dbReference>
<evidence type="ECO:0000256" key="2">
    <source>
        <dbReference type="ARBA" id="ARBA00022840"/>
    </source>
</evidence>
<evidence type="ECO:0000256" key="5">
    <source>
        <dbReference type="ARBA" id="ARBA00023163"/>
    </source>
</evidence>
<evidence type="ECO:0000313" key="9">
    <source>
        <dbReference type="EMBL" id="TMQ72142.1"/>
    </source>
</evidence>
<dbReference type="SUPFAM" id="SSF52172">
    <property type="entry name" value="CheY-like"/>
    <property type="match status" value="1"/>
</dbReference>
<evidence type="ECO:0000313" key="10">
    <source>
        <dbReference type="Proteomes" id="UP000319771"/>
    </source>
</evidence>
<dbReference type="GO" id="GO:0043565">
    <property type="term" value="F:sequence-specific DNA binding"/>
    <property type="evidence" value="ECO:0007669"/>
    <property type="project" value="InterPro"/>
</dbReference>
<dbReference type="InterPro" id="IPR003593">
    <property type="entry name" value="AAA+_ATPase"/>
</dbReference>
<dbReference type="InterPro" id="IPR001789">
    <property type="entry name" value="Sig_transdc_resp-reg_receiver"/>
</dbReference>
<keyword evidence="2" id="KW-0067">ATP-binding</keyword>
<keyword evidence="4" id="KW-0238">DNA-binding</keyword>
<dbReference type="Pfam" id="PF00158">
    <property type="entry name" value="Sigma54_activat"/>
    <property type="match status" value="1"/>
</dbReference>
<dbReference type="PROSITE" id="PS00675">
    <property type="entry name" value="SIGMA54_INTERACT_1"/>
    <property type="match status" value="1"/>
</dbReference>
<dbReference type="InterPro" id="IPR025943">
    <property type="entry name" value="Sigma_54_int_dom_ATP-bd_2"/>
</dbReference>
<keyword evidence="5" id="KW-0804">Transcription</keyword>
<dbReference type="PRINTS" id="PR01590">
    <property type="entry name" value="HTHFIS"/>
</dbReference>
<dbReference type="SUPFAM" id="SSF52540">
    <property type="entry name" value="P-loop containing nucleoside triphosphate hydrolases"/>
    <property type="match status" value="1"/>
</dbReference>
<dbReference type="Pfam" id="PF00072">
    <property type="entry name" value="Response_reg"/>
    <property type="match status" value="1"/>
</dbReference>
<evidence type="ECO:0000256" key="6">
    <source>
        <dbReference type="PROSITE-ProRule" id="PRU00169"/>
    </source>
</evidence>
<dbReference type="FunFam" id="3.40.50.300:FF:000006">
    <property type="entry name" value="DNA-binding transcriptional regulator NtrC"/>
    <property type="match status" value="1"/>
</dbReference>
<dbReference type="InterPro" id="IPR002197">
    <property type="entry name" value="HTH_Fis"/>
</dbReference>
<dbReference type="Proteomes" id="UP000319771">
    <property type="component" value="Unassembled WGS sequence"/>
</dbReference>
<dbReference type="Pfam" id="PF25601">
    <property type="entry name" value="AAA_lid_14"/>
    <property type="match status" value="1"/>
</dbReference>
<dbReference type="InterPro" id="IPR011006">
    <property type="entry name" value="CheY-like_superfamily"/>
</dbReference>
<dbReference type="InterPro" id="IPR025944">
    <property type="entry name" value="Sigma_54_int_dom_CS"/>
</dbReference>
<dbReference type="AlphaFoldDB" id="A0A538U8B4"/>
<evidence type="ECO:0000259" key="7">
    <source>
        <dbReference type="PROSITE" id="PS50045"/>
    </source>
</evidence>
<dbReference type="InterPro" id="IPR009057">
    <property type="entry name" value="Homeodomain-like_sf"/>
</dbReference>
<dbReference type="InterPro" id="IPR027417">
    <property type="entry name" value="P-loop_NTPase"/>
</dbReference>
<comment type="caution">
    <text evidence="9">The sequence shown here is derived from an EMBL/GenBank/DDBJ whole genome shotgun (WGS) entry which is preliminary data.</text>
</comment>
<reference evidence="9 10" key="1">
    <citation type="journal article" date="2019" name="Nat. Microbiol.">
        <title>Mediterranean grassland soil C-N compound turnover is dependent on rainfall and depth, and is mediated by genomically divergent microorganisms.</title>
        <authorList>
            <person name="Diamond S."/>
            <person name="Andeer P.F."/>
            <person name="Li Z."/>
            <person name="Crits-Christoph A."/>
            <person name="Burstein D."/>
            <person name="Anantharaman K."/>
            <person name="Lane K.R."/>
            <person name="Thomas B.C."/>
            <person name="Pan C."/>
            <person name="Northen T.R."/>
            <person name="Banfield J.F."/>
        </authorList>
    </citation>
    <scope>NUCLEOTIDE SEQUENCE [LARGE SCALE GENOMIC DNA]</scope>
    <source>
        <strain evidence="9">WS_11</strain>
    </source>
</reference>